<gene>
    <name evidence="1" type="ORF">S06H3_35640</name>
</gene>
<comment type="caution">
    <text evidence="1">The sequence shown here is derived from an EMBL/GenBank/DDBJ whole genome shotgun (WGS) entry which is preliminary data.</text>
</comment>
<accession>X1NCU0</accession>
<protein>
    <submittedName>
        <fullName evidence="1">Uncharacterized protein</fullName>
    </submittedName>
</protein>
<proteinExistence type="predicted"/>
<dbReference type="EMBL" id="BARV01021523">
    <property type="protein sequence ID" value="GAI24630.1"/>
    <property type="molecule type" value="Genomic_DNA"/>
</dbReference>
<sequence length="46" mass="4951">LFPYKGKAAPQVAFGLEGNTAVVRTEETAELRISSSLNFREPGKGL</sequence>
<reference evidence="1" key="1">
    <citation type="journal article" date="2014" name="Front. Microbiol.">
        <title>High frequency of phylogenetically diverse reductive dehalogenase-homologous genes in deep subseafloor sedimentary metagenomes.</title>
        <authorList>
            <person name="Kawai M."/>
            <person name="Futagami T."/>
            <person name="Toyoda A."/>
            <person name="Takaki Y."/>
            <person name="Nishi S."/>
            <person name="Hori S."/>
            <person name="Arai W."/>
            <person name="Tsubouchi T."/>
            <person name="Morono Y."/>
            <person name="Uchiyama I."/>
            <person name="Ito T."/>
            <person name="Fujiyama A."/>
            <person name="Inagaki F."/>
            <person name="Takami H."/>
        </authorList>
    </citation>
    <scope>NUCLEOTIDE SEQUENCE</scope>
    <source>
        <strain evidence="1">Expedition CK06-06</strain>
    </source>
</reference>
<feature type="non-terminal residue" evidence="1">
    <location>
        <position position="1"/>
    </location>
</feature>
<name>X1NCU0_9ZZZZ</name>
<dbReference type="AlphaFoldDB" id="X1NCU0"/>
<evidence type="ECO:0000313" key="1">
    <source>
        <dbReference type="EMBL" id="GAI24630.1"/>
    </source>
</evidence>
<organism evidence="1">
    <name type="scientific">marine sediment metagenome</name>
    <dbReference type="NCBI Taxonomy" id="412755"/>
    <lineage>
        <taxon>unclassified sequences</taxon>
        <taxon>metagenomes</taxon>
        <taxon>ecological metagenomes</taxon>
    </lineage>
</organism>